<feature type="compositionally biased region" description="Basic and acidic residues" evidence="1">
    <location>
        <begin position="119"/>
        <end position="144"/>
    </location>
</feature>
<feature type="signal peptide" evidence="2">
    <location>
        <begin position="1"/>
        <end position="20"/>
    </location>
</feature>
<protein>
    <recommendedName>
        <fullName evidence="5">Zinc-binding protein</fullName>
    </recommendedName>
</protein>
<reference evidence="3" key="2">
    <citation type="submission" date="2023-01" db="EMBL/GenBank/DDBJ databases">
        <authorList>
            <person name="Sun Q."/>
            <person name="Evtushenko L."/>
        </authorList>
    </citation>
    <scope>NUCLEOTIDE SEQUENCE</scope>
    <source>
        <strain evidence="3">VKM B-2935</strain>
    </source>
</reference>
<accession>A0A9W6KA37</accession>
<dbReference type="EMBL" id="BSFN01000011">
    <property type="protein sequence ID" value="GLK90470.1"/>
    <property type="molecule type" value="Genomic_DNA"/>
</dbReference>
<evidence type="ECO:0000256" key="2">
    <source>
        <dbReference type="SAM" id="SignalP"/>
    </source>
</evidence>
<dbReference type="InterPro" id="IPR021253">
    <property type="entry name" value="ZrgA-like"/>
</dbReference>
<evidence type="ECO:0000313" key="4">
    <source>
        <dbReference type="Proteomes" id="UP001143328"/>
    </source>
</evidence>
<feature type="region of interest" description="Disordered" evidence="1">
    <location>
        <begin position="181"/>
        <end position="200"/>
    </location>
</feature>
<dbReference type="AlphaFoldDB" id="A0A9W6KA37"/>
<reference evidence="3" key="1">
    <citation type="journal article" date="2014" name="Int. J. Syst. Evol. Microbiol.">
        <title>Complete genome sequence of Corynebacterium casei LMG S-19264T (=DSM 44701T), isolated from a smear-ripened cheese.</title>
        <authorList>
            <consortium name="US DOE Joint Genome Institute (JGI-PGF)"/>
            <person name="Walter F."/>
            <person name="Albersmeier A."/>
            <person name="Kalinowski J."/>
            <person name="Ruckert C."/>
        </authorList>
    </citation>
    <scope>NUCLEOTIDE SEQUENCE</scope>
    <source>
        <strain evidence="3">VKM B-2935</strain>
    </source>
</reference>
<keyword evidence="2" id="KW-0732">Signal</keyword>
<gene>
    <name evidence="3" type="ORF">GCM10017655_35340</name>
</gene>
<evidence type="ECO:0000256" key="1">
    <source>
        <dbReference type="SAM" id="MobiDB-lite"/>
    </source>
</evidence>
<proteinExistence type="predicted"/>
<comment type="caution">
    <text evidence="3">The sequence shown here is derived from an EMBL/GenBank/DDBJ whole genome shotgun (WGS) entry which is preliminary data.</text>
</comment>
<feature type="chain" id="PRO_5040787702" description="Zinc-binding protein" evidence="2">
    <location>
        <begin position="21"/>
        <end position="200"/>
    </location>
</feature>
<evidence type="ECO:0000313" key="3">
    <source>
        <dbReference type="EMBL" id="GLK90470.1"/>
    </source>
</evidence>
<name>A0A9W6KA37_9PSED</name>
<evidence type="ECO:0008006" key="5">
    <source>
        <dbReference type="Google" id="ProtNLM"/>
    </source>
</evidence>
<dbReference type="RefSeq" id="WP_271196657.1">
    <property type="nucleotide sequence ID" value="NZ_BSFN01000011.1"/>
</dbReference>
<sequence>MRPLLLALPFALLPLAIAQAADPVEEHASLGTHEHGVGRLNAALDGNTLELELENPSMNLVGFEHAAKSAVDQATVAGAKTDLENPLSLFAVPAAAKCSVAKVELHSPLFGDKADADEDHDHDHDDHGKDNGEEHEHEHHHSEIHASYQLTCAEPAALTSLDLTPLFKRFPSLHQVQAQLIGPNGQQGGELTAKSPRLNF</sequence>
<feature type="region of interest" description="Disordered" evidence="1">
    <location>
        <begin position="111"/>
        <end position="144"/>
    </location>
</feature>
<dbReference type="Pfam" id="PF10986">
    <property type="entry name" value="ZrgA"/>
    <property type="match status" value="1"/>
</dbReference>
<dbReference type="Proteomes" id="UP001143328">
    <property type="component" value="Unassembled WGS sequence"/>
</dbReference>
<keyword evidence="4" id="KW-1185">Reference proteome</keyword>
<organism evidence="3 4">
    <name type="scientific">Pseudomonas turukhanskensis</name>
    <dbReference type="NCBI Taxonomy" id="1806536"/>
    <lineage>
        <taxon>Bacteria</taxon>
        <taxon>Pseudomonadati</taxon>
        <taxon>Pseudomonadota</taxon>
        <taxon>Gammaproteobacteria</taxon>
        <taxon>Pseudomonadales</taxon>
        <taxon>Pseudomonadaceae</taxon>
        <taxon>Pseudomonas</taxon>
    </lineage>
</organism>